<keyword evidence="2" id="KW-1185">Reference proteome</keyword>
<name>L8G7C9_PSED2</name>
<reference evidence="2" key="1">
    <citation type="submission" date="2010-09" db="EMBL/GenBank/DDBJ databases">
        <title>The genome sequence of Geomyces destructans 20631-21.</title>
        <authorList>
            <consortium name="The Broad Institute Genome Sequencing Platform"/>
            <person name="Cuomo C.A."/>
            <person name="Blehert D.S."/>
            <person name="Lorch J.M."/>
            <person name="Young S.K."/>
            <person name="Zeng Q."/>
            <person name="Gargeya S."/>
            <person name="Fitzgerald M."/>
            <person name="Haas B."/>
            <person name="Abouelleil A."/>
            <person name="Alvarado L."/>
            <person name="Arachchi H.M."/>
            <person name="Berlin A."/>
            <person name="Brown A."/>
            <person name="Chapman S.B."/>
            <person name="Chen Z."/>
            <person name="Dunbar C."/>
            <person name="Freedman E."/>
            <person name="Gearin G."/>
            <person name="Gellesch M."/>
            <person name="Goldberg J."/>
            <person name="Griggs A."/>
            <person name="Gujja S."/>
            <person name="Heiman D."/>
            <person name="Howarth C."/>
            <person name="Larson L."/>
            <person name="Lui A."/>
            <person name="MacDonald P.J.P."/>
            <person name="Montmayeur A."/>
            <person name="Murphy C."/>
            <person name="Neiman D."/>
            <person name="Pearson M."/>
            <person name="Priest M."/>
            <person name="Roberts A."/>
            <person name="Saif S."/>
            <person name="Shea T."/>
            <person name="Shenoy N."/>
            <person name="Sisk P."/>
            <person name="Stolte C."/>
            <person name="Sykes S."/>
            <person name="Wortman J."/>
            <person name="Nusbaum C."/>
            <person name="Birren B."/>
        </authorList>
    </citation>
    <scope>NUCLEOTIDE SEQUENCE [LARGE SCALE GENOMIC DNA]</scope>
    <source>
        <strain evidence="2">ATCC MYA-4855 / 20631-21</strain>
    </source>
</reference>
<dbReference type="AlphaFoldDB" id="L8G7C9"/>
<gene>
    <name evidence="1" type="ORF">GMDG_03684</name>
</gene>
<dbReference type="InParanoid" id="L8G7C9"/>
<dbReference type="Proteomes" id="UP000011064">
    <property type="component" value="Unassembled WGS sequence"/>
</dbReference>
<proteinExistence type="predicted"/>
<dbReference type="HOGENOM" id="CLU_099538_1_1_1"/>
<evidence type="ECO:0000313" key="1">
    <source>
        <dbReference type="EMBL" id="ELR09100.1"/>
    </source>
</evidence>
<organism evidence="1 2">
    <name type="scientific">Pseudogymnoascus destructans (strain ATCC MYA-4855 / 20631-21)</name>
    <name type="common">Bat white-nose syndrome fungus</name>
    <name type="synonym">Geomyces destructans</name>
    <dbReference type="NCBI Taxonomy" id="658429"/>
    <lineage>
        <taxon>Eukaryota</taxon>
        <taxon>Fungi</taxon>
        <taxon>Dikarya</taxon>
        <taxon>Ascomycota</taxon>
        <taxon>Pezizomycotina</taxon>
        <taxon>Leotiomycetes</taxon>
        <taxon>Thelebolales</taxon>
        <taxon>Thelebolaceae</taxon>
        <taxon>Pseudogymnoascus</taxon>
    </lineage>
</organism>
<dbReference type="EMBL" id="GL573229">
    <property type="protein sequence ID" value="ELR09100.1"/>
    <property type="molecule type" value="Genomic_DNA"/>
</dbReference>
<evidence type="ECO:0000313" key="2">
    <source>
        <dbReference type="Proteomes" id="UP000011064"/>
    </source>
</evidence>
<accession>L8G7C9</accession>
<protein>
    <submittedName>
        <fullName evidence="1">Uncharacterized protein</fullName>
    </submittedName>
</protein>
<sequence length="152" mass="15828">MAQHSTYVLLPWFLDEEYCVLAAAEAADPWDPVAVEAAAAEANRVALVAPQSVPKFHSAAERNSYEELRAMHAALEAGLAQIWSSLRHLRMEQGSVPALLGEVVAAVGRLPAVAVTTTVPDCAGGRKKGGGGGGEVEGDVFGAQYGVEEDGA</sequence>
<dbReference type="VEuPathDB" id="FungiDB:GMDG_03684"/>